<keyword evidence="6" id="KW-0411">Iron-sulfur</keyword>
<sequence>MNIISWNSTNKCNLSCPHCYRNAGEDLGTELNTNEAKKMLDQIKAANFHLMIFSGGEPLLRDDIFELMAYASAIGLRPVLGTGGGLINSNSAQKLKKAGVLAAGISLDSVNPEKHDQFRGEKGLFNKVENSFAELKKVGIPFQTHMTVMDWNLAELEAMIDYSVQVGAKAAHIFFMVPTGRAAYIEENAITKKEYQKAIERIMKKSKEVEIEVKPVCAPQFIATADQLEIKTRFQNGCLAGASYCIINPVGDVQPCAYLDLKVGNVRENDFKSIWENSEILNKMRNLEWKGKCGSCKYGKNCRGCRARAYYYSGDYLEADPFCSIKNTAF</sequence>
<dbReference type="HOGENOM" id="CLU_009273_4_0_9"/>
<keyword evidence="9" id="KW-1185">Reference proteome</keyword>
<dbReference type="InterPro" id="IPR023885">
    <property type="entry name" value="4Fe4S-binding_SPASM_dom"/>
</dbReference>
<dbReference type="Proteomes" id="UP000006866">
    <property type="component" value="Chromosome"/>
</dbReference>
<dbReference type="InterPro" id="IPR006638">
    <property type="entry name" value="Elp3/MiaA/NifB-like_rSAM"/>
</dbReference>
<dbReference type="SMART" id="SM00729">
    <property type="entry name" value="Elp3"/>
    <property type="match status" value="1"/>
</dbReference>
<evidence type="ECO:0000256" key="1">
    <source>
        <dbReference type="ARBA" id="ARBA00001966"/>
    </source>
</evidence>
<dbReference type="OrthoDB" id="9808591at2"/>
<comment type="cofactor">
    <cofactor evidence="1">
        <name>[4Fe-4S] cluster</name>
        <dbReference type="ChEBI" id="CHEBI:49883"/>
    </cofactor>
</comment>
<dbReference type="InterPro" id="IPR007197">
    <property type="entry name" value="rSAM"/>
</dbReference>
<dbReference type="GO" id="GO:0051539">
    <property type="term" value="F:4 iron, 4 sulfur cluster binding"/>
    <property type="evidence" value="ECO:0007669"/>
    <property type="project" value="UniProtKB-KW"/>
</dbReference>
<accession>E3DMX7</accession>
<dbReference type="SUPFAM" id="SSF102114">
    <property type="entry name" value="Radical SAM enzymes"/>
    <property type="match status" value="1"/>
</dbReference>
<dbReference type="PANTHER" id="PTHR11228:SF34">
    <property type="entry name" value="TUNGSTEN-CONTAINING ALDEHYDE FERREDOXIN OXIDOREDUCTASE COFACTOR MODIFYING PROTEIN"/>
    <property type="match status" value="1"/>
</dbReference>
<dbReference type="AlphaFoldDB" id="E3DMX7"/>
<evidence type="ECO:0000256" key="5">
    <source>
        <dbReference type="ARBA" id="ARBA00023004"/>
    </source>
</evidence>
<dbReference type="InterPro" id="IPR050377">
    <property type="entry name" value="Radical_SAM_PqqE_MftC-like"/>
</dbReference>
<name>E3DMX7_HALPG</name>
<protein>
    <submittedName>
        <fullName evidence="8">Radical SAM domain protein</fullName>
    </submittedName>
</protein>
<dbReference type="PATRIC" id="fig|572479.3.peg.1348"/>
<dbReference type="PIRSF" id="PIRSF037420">
    <property type="entry name" value="PQQ_syn_pqqE"/>
    <property type="match status" value="1"/>
</dbReference>
<evidence type="ECO:0000256" key="3">
    <source>
        <dbReference type="ARBA" id="ARBA00022691"/>
    </source>
</evidence>
<dbReference type="CDD" id="cd01335">
    <property type="entry name" value="Radical_SAM"/>
    <property type="match status" value="1"/>
</dbReference>
<dbReference type="InterPro" id="IPR058240">
    <property type="entry name" value="rSAM_sf"/>
</dbReference>
<dbReference type="SFLD" id="SFLDG01067">
    <property type="entry name" value="SPASM/twitch_domain_containing"/>
    <property type="match status" value="1"/>
</dbReference>
<dbReference type="GO" id="GO:0003824">
    <property type="term" value="F:catalytic activity"/>
    <property type="evidence" value="ECO:0007669"/>
    <property type="project" value="InterPro"/>
</dbReference>
<dbReference type="InterPro" id="IPR017200">
    <property type="entry name" value="PqqE-like"/>
</dbReference>
<dbReference type="PROSITE" id="PS51918">
    <property type="entry name" value="RADICAL_SAM"/>
    <property type="match status" value="1"/>
</dbReference>
<dbReference type="Gene3D" id="3.20.20.70">
    <property type="entry name" value="Aldolase class I"/>
    <property type="match status" value="1"/>
</dbReference>
<reference evidence="8 9" key="2">
    <citation type="journal article" date="2011" name="Stand. Genomic Sci.">
        <title>Complete genome sequence of the extremely halophilic Halanaerobium praevalens type strain (GSL).</title>
        <authorList>
            <person name="Ivanova N."/>
            <person name="Sikorski J."/>
            <person name="Chertkov O."/>
            <person name="Nolan M."/>
            <person name="Lucas S."/>
            <person name="Hammon N."/>
            <person name="Deshpande S."/>
            <person name="Cheng J.F."/>
            <person name="Tapia R."/>
            <person name="Han C."/>
            <person name="Goodwin L."/>
            <person name="Pitluck S."/>
            <person name="Huntemann M."/>
            <person name="Liolios K."/>
            <person name="Pagani I."/>
            <person name="Mavromatis K."/>
            <person name="Ovchinikova G."/>
            <person name="Pati A."/>
            <person name="Chen A."/>
            <person name="Palaniappan K."/>
            <person name="Land M."/>
            <person name="Hauser L."/>
            <person name="Brambilla E.M."/>
            <person name="Kannan K.P."/>
            <person name="Rohde M."/>
            <person name="Tindall B.J."/>
            <person name="Goker M."/>
            <person name="Detter J.C."/>
            <person name="Woyke T."/>
            <person name="Bristow J."/>
            <person name="Eisen J.A."/>
            <person name="Markowitz V."/>
            <person name="Hugenholtz P."/>
            <person name="Kyrpides N.C."/>
            <person name="Klenk H.P."/>
            <person name="Lapidus A."/>
        </authorList>
    </citation>
    <scope>NUCLEOTIDE SEQUENCE [LARGE SCALE GENOMIC DNA]</scope>
    <source>
        <strain evidence="9">ATCC 33744 / DSM 2228 / GSL</strain>
    </source>
</reference>
<gene>
    <name evidence="8" type="ordered locus">Hprae_1333</name>
</gene>
<organism evidence="8 9">
    <name type="scientific">Halanaerobium praevalens (strain ATCC 33744 / DSM 2228 / GSL)</name>
    <dbReference type="NCBI Taxonomy" id="572479"/>
    <lineage>
        <taxon>Bacteria</taxon>
        <taxon>Bacillati</taxon>
        <taxon>Bacillota</taxon>
        <taxon>Clostridia</taxon>
        <taxon>Halanaerobiales</taxon>
        <taxon>Halanaerobiaceae</taxon>
        <taxon>Halanaerobium</taxon>
    </lineage>
</organism>
<dbReference type="GO" id="GO:0046872">
    <property type="term" value="F:metal ion binding"/>
    <property type="evidence" value="ECO:0007669"/>
    <property type="project" value="UniProtKB-KW"/>
</dbReference>
<feature type="domain" description="Radical SAM core" evidence="7">
    <location>
        <begin position="1"/>
        <end position="212"/>
    </location>
</feature>
<dbReference type="NCBIfam" id="TIGR04085">
    <property type="entry name" value="rSAM_more_4Fe4S"/>
    <property type="match status" value="1"/>
</dbReference>
<dbReference type="SFLD" id="SFLDG01386">
    <property type="entry name" value="main_SPASM_domain-containing"/>
    <property type="match status" value="1"/>
</dbReference>
<keyword evidence="4" id="KW-0479">Metal-binding</keyword>
<keyword evidence="3" id="KW-0949">S-adenosyl-L-methionine</keyword>
<dbReference type="InterPro" id="IPR013785">
    <property type="entry name" value="Aldolase_TIM"/>
</dbReference>
<dbReference type="STRING" id="572479.Hprae_1333"/>
<evidence type="ECO:0000256" key="6">
    <source>
        <dbReference type="ARBA" id="ARBA00023014"/>
    </source>
</evidence>
<dbReference type="CDD" id="cd21123">
    <property type="entry name" value="SPASM_MftC-like"/>
    <property type="match status" value="1"/>
</dbReference>
<dbReference type="EMBL" id="CP002175">
    <property type="protein sequence ID" value="ADO77466.1"/>
    <property type="molecule type" value="Genomic_DNA"/>
</dbReference>
<keyword evidence="2" id="KW-0004">4Fe-4S</keyword>
<dbReference type="PANTHER" id="PTHR11228">
    <property type="entry name" value="RADICAL SAM DOMAIN PROTEIN"/>
    <property type="match status" value="1"/>
</dbReference>
<keyword evidence="5" id="KW-0408">Iron</keyword>
<evidence type="ECO:0000259" key="7">
    <source>
        <dbReference type="PROSITE" id="PS51918"/>
    </source>
</evidence>
<evidence type="ECO:0000313" key="8">
    <source>
        <dbReference type="EMBL" id="ADO77466.1"/>
    </source>
</evidence>
<dbReference type="Pfam" id="PF13186">
    <property type="entry name" value="SPASM"/>
    <property type="match status" value="1"/>
</dbReference>
<evidence type="ECO:0000256" key="4">
    <source>
        <dbReference type="ARBA" id="ARBA00022723"/>
    </source>
</evidence>
<evidence type="ECO:0000313" key="9">
    <source>
        <dbReference type="Proteomes" id="UP000006866"/>
    </source>
</evidence>
<dbReference type="Pfam" id="PF04055">
    <property type="entry name" value="Radical_SAM"/>
    <property type="match status" value="1"/>
</dbReference>
<proteinExistence type="predicted"/>
<dbReference type="RefSeq" id="WP_014553493.1">
    <property type="nucleotide sequence ID" value="NC_017455.1"/>
</dbReference>
<evidence type="ECO:0000256" key="2">
    <source>
        <dbReference type="ARBA" id="ARBA00022485"/>
    </source>
</evidence>
<dbReference type="KEGG" id="hpk:Hprae_1333"/>
<reference evidence="9" key="1">
    <citation type="submission" date="2010-10" db="EMBL/GenBank/DDBJ databases">
        <title>The complete genome of Halanaerobium praevalens DSM 2228.</title>
        <authorList>
            <consortium name="US DOE Joint Genome Institute (JGI-PGF)"/>
            <person name="Lucas S."/>
            <person name="Copeland A."/>
            <person name="Lapidus A."/>
            <person name="Glavina del Rio T."/>
            <person name="Dalin E."/>
            <person name="Tice H."/>
            <person name="Bruce D."/>
            <person name="Goodwin L."/>
            <person name="Pitluck S."/>
            <person name="Kyrpides N."/>
            <person name="Mavromatis K."/>
            <person name="Ivanova N."/>
            <person name="Ovchinnikova G."/>
            <person name="Chertkov O."/>
            <person name="Detter J.C."/>
            <person name="Han C."/>
            <person name="Larimer F."/>
            <person name="Land M."/>
            <person name="Hauser L."/>
            <person name="Markowitz V."/>
            <person name="Cheng J.-F."/>
            <person name="Hugenholtz P."/>
            <person name="Woyke T."/>
            <person name="Wu D."/>
            <person name="Tindall B."/>
            <person name="Pomrenke H.G."/>
            <person name="Brambilla E."/>
            <person name="Klenk H.-P."/>
            <person name="Eisen J.A."/>
        </authorList>
    </citation>
    <scope>NUCLEOTIDE SEQUENCE [LARGE SCALE GENOMIC DNA]</scope>
    <source>
        <strain evidence="9">ATCC 33744 / DSM 2228 / GSL</strain>
    </source>
</reference>
<dbReference type="eggNOG" id="COG0535">
    <property type="taxonomic scope" value="Bacteria"/>
</dbReference>
<dbReference type="SFLD" id="SFLDS00029">
    <property type="entry name" value="Radical_SAM"/>
    <property type="match status" value="1"/>
</dbReference>